<dbReference type="Pfam" id="PF04542">
    <property type="entry name" value="Sigma70_r2"/>
    <property type="match status" value="1"/>
</dbReference>
<organism evidence="9 10">
    <name type="scientific">Bacillus thermozeamaize</name>
    <dbReference type="NCBI Taxonomy" id="230954"/>
    <lineage>
        <taxon>Bacteria</taxon>
        <taxon>Bacillati</taxon>
        <taxon>Bacillota</taxon>
        <taxon>Bacilli</taxon>
        <taxon>Bacillales</taxon>
        <taxon>Bacillaceae</taxon>
        <taxon>Bacillus</taxon>
    </lineage>
</organism>
<evidence type="ECO:0000256" key="3">
    <source>
        <dbReference type="ARBA" id="ARBA00023082"/>
    </source>
</evidence>
<dbReference type="PROSITE" id="PS01063">
    <property type="entry name" value="SIGMA70_ECF"/>
    <property type="match status" value="1"/>
</dbReference>
<dbReference type="SUPFAM" id="SSF88946">
    <property type="entry name" value="Sigma2 domain of RNA polymerase sigma factors"/>
    <property type="match status" value="1"/>
</dbReference>
<dbReference type="SUPFAM" id="SSF88659">
    <property type="entry name" value="Sigma3 and sigma4 domains of RNA polymerase sigma factors"/>
    <property type="match status" value="1"/>
</dbReference>
<dbReference type="AlphaFoldDB" id="A0A1Y3PXI6"/>
<comment type="similarity">
    <text evidence="1 6">Belongs to the sigma-70 factor family. ECF subfamily.</text>
</comment>
<evidence type="ECO:0000256" key="5">
    <source>
        <dbReference type="ARBA" id="ARBA00023163"/>
    </source>
</evidence>
<dbReference type="PANTHER" id="PTHR43133">
    <property type="entry name" value="RNA POLYMERASE ECF-TYPE SIGMA FACTO"/>
    <property type="match status" value="1"/>
</dbReference>
<accession>A0A1Y3PXI6</accession>
<evidence type="ECO:0000259" key="7">
    <source>
        <dbReference type="Pfam" id="PF04542"/>
    </source>
</evidence>
<evidence type="ECO:0000256" key="6">
    <source>
        <dbReference type="RuleBase" id="RU000716"/>
    </source>
</evidence>
<dbReference type="PANTHER" id="PTHR43133:SF46">
    <property type="entry name" value="RNA POLYMERASE SIGMA-70 FACTOR ECF SUBFAMILY"/>
    <property type="match status" value="1"/>
</dbReference>
<proteinExistence type="inferred from homology"/>
<dbReference type="InterPro" id="IPR013325">
    <property type="entry name" value="RNA_pol_sigma_r2"/>
</dbReference>
<dbReference type="EMBL" id="LZRT01000009">
    <property type="protein sequence ID" value="OUM90897.1"/>
    <property type="molecule type" value="Genomic_DNA"/>
</dbReference>
<sequence length="161" mass="19245">MYEEIEQLYLRYYRELYWFLVKRCPNPDLVDDLIQNTFLEALKSIDGFKGNAAIKTWLFGIAKHQLYRHFRKNNIHMDIEHVPEAELASRTDLSDKLLAKNILAAIEGLDPPHDQIMKLRLVHGLSFKEIGLRLNRTENYCRVNFFRVKEKLRKEYEDETM</sequence>
<name>A0A1Y3PXI6_9BACI</name>
<dbReference type="GO" id="GO:0006950">
    <property type="term" value="P:response to stress"/>
    <property type="evidence" value="ECO:0007669"/>
    <property type="project" value="UniProtKB-ARBA"/>
</dbReference>
<dbReference type="Pfam" id="PF08281">
    <property type="entry name" value="Sigma70_r4_2"/>
    <property type="match status" value="1"/>
</dbReference>
<evidence type="ECO:0000313" key="10">
    <source>
        <dbReference type="Proteomes" id="UP000196475"/>
    </source>
</evidence>
<feature type="domain" description="RNA polymerase sigma factor 70 region 4 type 2" evidence="8">
    <location>
        <begin position="101"/>
        <end position="152"/>
    </location>
</feature>
<dbReference type="InterPro" id="IPR039425">
    <property type="entry name" value="RNA_pol_sigma-70-like"/>
</dbReference>
<dbReference type="InterPro" id="IPR013249">
    <property type="entry name" value="RNA_pol_sigma70_r4_t2"/>
</dbReference>
<dbReference type="InterPro" id="IPR013324">
    <property type="entry name" value="RNA_pol_sigma_r3/r4-like"/>
</dbReference>
<dbReference type="GO" id="GO:0016987">
    <property type="term" value="F:sigma factor activity"/>
    <property type="evidence" value="ECO:0007669"/>
    <property type="project" value="UniProtKB-KW"/>
</dbReference>
<dbReference type="Gene3D" id="1.10.1740.10">
    <property type="match status" value="1"/>
</dbReference>
<keyword evidence="5 6" id="KW-0804">Transcription</keyword>
<feature type="domain" description="RNA polymerase sigma-70 region 2" evidence="7">
    <location>
        <begin position="8"/>
        <end position="74"/>
    </location>
</feature>
<gene>
    <name evidence="9" type="ORF">BAA01_00245</name>
</gene>
<keyword evidence="3 6" id="KW-0731">Sigma factor</keyword>
<dbReference type="InterPro" id="IPR036388">
    <property type="entry name" value="WH-like_DNA-bd_sf"/>
</dbReference>
<keyword evidence="4 6" id="KW-0238">DNA-binding</keyword>
<dbReference type="Proteomes" id="UP000196475">
    <property type="component" value="Unassembled WGS sequence"/>
</dbReference>
<protein>
    <recommendedName>
        <fullName evidence="6">RNA polymerase sigma factor</fullName>
    </recommendedName>
</protein>
<comment type="caution">
    <text evidence="9">The sequence shown here is derived from an EMBL/GenBank/DDBJ whole genome shotgun (WGS) entry which is preliminary data.</text>
</comment>
<evidence type="ECO:0000313" key="9">
    <source>
        <dbReference type="EMBL" id="OUM90897.1"/>
    </source>
</evidence>
<evidence type="ECO:0000256" key="1">
    <source>
        <dbReference type="ARBA" id="ARBA00010641"/>
    </source>
</evidence>
<dbReference type="InterPro" id="IPR000838">
    <property type="entry name" value="RNA_pol_sigma70_ECF_CS"/>
</dbReference>
<dbReference type="Gene3D" id="1.10.10.10">
    <property type="entry name" value="Winged helix-like DNA-binding domain superfamily/Winged helix DNA-binding domain"/>
    <property type="match status" value="1"/>
</dbReference>
<evidence type="ECO:0000259" key="8">
    <source>
        <dbReference type="Pfam" id="PF08281"/>
    </source>
</evidence>
<dbReference type="GO" id="GO:0006352">
    <property type="term" value="P:DNA-templated transcription initiation"/>
    <property type="evidence" value="ECO:0007669"/>
    <property type="project" value="InterPro"/>
</dbReference>
<dbReference type="NCBIfam" id="TIGR02937">
    <property type="entry name" value="sigma70-ECF"/>
    <property type="match status" value="1"/>
</dbReference>
<keyword evidence="2 6" id="KW-0805">Transcription regulation</keyword>
<dbReference type="InterPro" id="IPR007627">
    <property type="entry name" value="RNA_pol_sigma70_r2"/>
</dbReference>
<evidence type="ECO:0000256" key="2">
    <source>
        <dbReference type="ARBA" id="ARBA00023015"/>
    </source>
</evidence>
<evidence type="ECO:0000256" key="4">
    <source>
        <dbReference type="ARBA" id="ARBA00023125"/>
    </source>
</evidence>
<reference evidence="10" key="1">
    <citation type="submission" date="2016-06" db="EMBL/GenBank/DDBJ databases">
        <authorList>
            <person name="Nascimento L."/>
            <person name="Pereira R.V."/>
            <person name="Martins L.F."/>
            <person name="Quaggio R.B."/>
            <person name="Silva A.M."/>
            <person name="Setubal J.C."/>
        </authorList>
    </citation>
    <scope>NUCLEOTIDE SEQUENCE [LARGE SCALE GENOMIC DNA]</scope>
</reference>
<dbReference type="InterPro" id="IPR014284">
    <property type="entry name" value="RNA_pol_sigma-70_dom"/>
</dbReference>
<dbReference type="GO" id="GO:0003677">
    <property type="term" value="F:DNA binding"/>
    <property type="evidence" value="ECO:0007669"/>
    <property type="project" value="UniProtKB-KW"/>
</dbReference>